<proteinExistence type="predicted"/>
<organism evidence="1 2">
    <name type="scientific">Blumeria graminis f. sp. tritici</name>
    <dbReference type="NCBI Taxonomy" id="62690"/>
    <lineage>
        <taxon>Eukaryota</taxon>
        <taxon>Fungi</taxon>
        <taxon>Dikarya</taxon>
        <taxon>Ascomycota</taxon>
        <taxon>Pezizomycotina</taxon>
        <taxon>Leotiomycetes</taxon>
        <taxon>Erysiphales</taxon>
        <taxon>Erysiphaceae</taxon>
        <taxon>Blumeria</taxon>
    </lineage>
</organism>
<name>A0A9X9MNG4_BLUGR</name>
<accession>A0A9X9MNG4</accession>
<protein>
    <submittedName>
        <fullName evidence="1">Bgt-50084</fullName>
    </submittedName>
</protein>
<dbReference type="Proteomes" id="UP000324639">
    <property type="component" value="Chromosome Bgt_-09"/>
</dbReference>
<gene>
    <name evidence="1" type="ORF">BGT96224V316_LOCUS7602</name>
</gene>
<reference evidence="1 2" key="1">
    <citation type="submission" date="2018-08" db="EMBL/GenBank/DDBJ databases">
        <authorList>
            <person name="Muller C M."/>
        </authorList>
    </citation>
    <scope>NUCLEOTIDE SEQUENCE [LARGE SCALE GENOMIC DNA]</scope>
</reference>
<keyword evidence="2" id="KW-1185">Reference proteome</keyword>
<dbReference type="EMBL" id="LR026992">
    <property type="protein sequence ID" value="VDB94012.1"/>
    <property type="molecule type" value="Genomic_DNA"/>
</dbReference>
<evidence type="ECO:0000313" key="1">
    <source>
        <dbReference type="EMBL" id="VDB94012.1"/>
    </source>
</evidence>
<dbReference type="AlphaFoldDB" id="A0A9X9MNG4"/>
<evidence type="ECO:0000313" key="2">
    <source>
        <dbReference type="Proteomes" id="UP000324639"/>
    </source>
</evidence>
<sequence length="43" mass="4877">MQENVTTHATVNTMEEMSQGLFNRFSGRPTRLISIRLRLIGIG</sequence>